<dbReference type="InterPro" id="IPR002550">
    <property type="entry name" value="CNNM"/>
</dbReference>
<keyword evidence="2 7" id="KW-0812">Transmembrane</keyword>
<organism evidence="11">
    <name type="scientific">Palpitomonas bilix</name>
    <dbReference type="NCBI Taxonomy" id="652834"/>
    <lineage>
        <taxon>Eukaryota</taxon>
        <taxon>Eukaryota incertae sedis</taxon>
    </lineage>
</organism>
<protein>
    <submittedName>
        <fullName evidence="11">Uncharacterized protein</fullName>
    </submittedName>
</protein>
<dbReference type="Pfam" id="PF01595">
    <property type="entry name" value="CNNM"/>
    <property type="match status" value="1"/>
</dbReference>
<evidence type="ECO:0000259" key="10">
    <source>
        <dbReference type="PROSITE" id="PS51846"/>
    </source>
</evidence>
<dbReference type="InterPro" id="IPR046342">
    <property type="entry name" value="CBS_dom_sf"/>
</dbReference>
<proteinExistence type="predicted"/>
<evidence type="ECO:0000256" key="7">
    <source>
        <dbReference type="PROSITE-ProRule" id="PRU01193"/>
    </source>
</evidence>
<feature type="transmembrane region" description="Helical" evidence="8">
    <location>
        <begin position="62"/>
        <end position="84"/>
    </location>
</feature>
<evidence type="ECO:0000256" key="6">
    <source>
        <dbReference type="PROSITE-ProRule" id="PRU00703"/>
    </source>
</evidence>
<name>A0A7S3CZ18_9EUKA</name>
<dbReference type="Gene3D" id="2.60.120.10">
    <property type="entry name" value="Jelly Rolls"/>
    <property type="match status" value="1"/>
</dbReference>
<reference evidence="11" key="1">
    <citation type="submission" date="2021-01" db="EMBL/GenBank/DDBJ databases">
        <authorList>
            <person name="Corre E."/>
            <person name="Pelletier E."/>
            <person name="Niang G."/>
            <person name="Scheremetjew M."/>
            <person name="Finn R."/>
            <person name="Kale V."/>
            <person name="Holt S."/>
            <person name="Cochrane G."/>
            <person name="Meng A."/>
            <person name="Brown T."/>
            <person name="Cohen L."/>
        </authorList>
    </citation>
    <scope>NUCLEOTIDE SEQUENCE</scope>
    <source>
        <strain evidence="11">NIES-2562</strain>
    </source>
</reference>
<dbReference type="PANTHER" id="PTHR12064:SF94">
    <property type="entry name" value="UNEXTENDED PROTEIN"/>
    <property type="match status" value="1"/>
</dbReference>
<feature type="transmembrane region" description="Helical" evidence="8">
    <location>
        <begin position="90"/>
        <end position="108"/>
    </location>
</feature>
<accession>A0A7S3CZ18</accession>
<evidence type="ECO:0000256" key="3">
    <source>
        <dbReference type="ARBA" id="ARBA00022737"/>
    </source>
</evidence>
<dbReference type="InterPro" id="IPR045095">
    <property type="entry name" value="ACDP"/>
</dbReference>
<feature type="transmembrane region" description="Helical" evidence="8">
    <location>
        <begin position="6"/>
        <end position="31"/>
    </location>
</feature>
<evidence type="ECO:0000256" key="4">
    <source>
        <dbReference type="ARBA" id="ARBA00022989"/>
    </source>
</evidence>
<evidence type="ECO:0000313" key="11">
    <source>
        <dbReference type="EMBL" id="CAE0240879.1"/>
    </source>
</evidence>
<keyword evidence="6" id="KW-0129">CBS domain</keyword>
<keyword evidence="3" id="KW-0677">Repeat</keyword>
<feature type="domain" description="CNNM transmembrane" evidence="10">
    <location>
        <begin position="1"/>
        <end position="181"/>
    </location>
</feature>
<dbReference type="SUPFAM" id="SSF51206">
    <property type="entry name" value="cAMP-binding domain-like"/>
    <property type="match status" value="1"/>
</dbReference>
<dbReference type="Pfam" id="PF00571">
    <property type="entry name" value="CBS"/>
    <property type="match status" value="1"/>
</dbReference>
<dbReference type="PROSITE" id="PS51846">
    <property type="entry name" value="CNNM"/>
    <property type="match status" value="1"/>
</dbReference>
<gene>
    <name evidence="11" type="ORF">PBIL07802_LOCUS3040</name>
</gene>
<dbReference type="InterPro" id="IPR044751">
    <property type="entry name" value="Ion_transp-like_CBS"/>
</dbReference>
<evidence type="ECO:0000256" key="1">
    <source>
        <dbReference type="ARBA" id="ARBA00004141"/>
    </source>
</evidence>
<comment type="subcellular location">
    <subcellularLocation>
        <location evidence="1">Membrane</location>
        <topology evidence="1">Multi-pass membrane protein</topology>
    </subcellularLocation>
</comment>
<dbReference type="InterPro" id="IPR000644">
    <property type="entry name" value="CBS_dom"/>
</dbReference>
<dbReference type="InterPro" id="IPR018490">
    <property type="entry name" value="cNMP-bd_dom_sf"/>
</dbReference>
<sequence length="525" mass="58419">MAVGAFDIIASVVLIILSGLFSGLTLGLMSLDKVGLEIVIKGGKERDAKYARVIQPVRDNGNLLLCTLLLGNVLVNSVLSIFLANLFDGVVGALLSTFLITIFGEIIPQALCSRYGLAVGAYTAWLVKIFIILTYALSWPLSNVLDVVLGREIGTIYSRNELKELVQIHTMQPGSDLKDDERGVLLGALDFSKKVVKDVMTPLDKVFMLDRNTKLDFDTMAAIFNSGHSRIPIYEGDKTKVMGLIHTKDLILVDPDDNIPVVSLLQFCGRELHTTFPDDTLQTFMGACRRQRQHLAFVKDVVNEDGKDPTYTVLGIVTLEDAIEELIGEEIVDEFDHFEDIAKPETFISRGDRDKALIAFLHGAKDSPDHIEKEEMQAICSHLSSNLPQFFRHDIMPIHVLKELIAKSELVTIEQEEVKKWKNGEAESDQDFIIYKRGGQLEYFTLLLEGKVYIKAGSEGFETEVGPWTNLGVRSLSADNPSACDFDAAATEDSIRYIKIKREDYFNATAQAKKVKGARRSIDQL</sequence>
<dbReference type="Gene3D" id="3.10.580.10">
    <property type="entry name" value="CBS-domain"/>
    <property type="match status" value="1"/>
</dbReference>
<dbReference type="InterPro" id="IPR014710">
    <property type="entry name" value="RmlC-like_jellyroll"/>
</dbReference>
<dbReference type="FunFam" id="3.10.580.10:FF:000006">
    <property type="entry name" value="DUF21 and CBS domain protein"/>
    <property type="match status" value="1"/>
</dbReference>
<evidence type="ECO:0000256" key="5">
    <source>
        <dbReference type="ARBA" id="ARBA00023136"/>
    </source>
</evidence>
<evidence type="ECO:0000256" key="2">
    <source>
        <dbReference type="ARBA" id="ARBA00022692"/>
    </source>
</evidence>
<keyword evidence="4 7" id="KW-1133">Transmembrane helix</keyword>
<feature type="domain" description="CBS" evidence="9">
    <location>
        <begin position="200"/>
        <end position="261"/>
    </location>
</feature>
<evidence type="ECO:0000256" key="8">
    <source>
        <dbReference type="SAM" id="Phobius"/>
    </source>
</evidence>
<dbReference type="GO" id="GO:0016020">
    <property type="term" value="C:membrane"/>
    <property type="evidence" value="ECO:0007669"/>
    <property type="project" value="UniProtKB-SubCell"/>
</dbReference>
<dbReference type="GO" id="GO:0010960">
    <property type="term" value="P:magnesium ion homeostasis"/>
    <property type="evidence" value="ECO:0007669"/>
    <property type="project" value="InterPro"/>
</dbReference>
<dbReference type="SUPFAM" id="SSF54631">
    <property type="entry name" value="CBS-domain pair"/>
    <property type="match status" value="1"/>
</dbReference>
<dbReference type="AlphaFoldDB" id="A0A7S3CZ18"/>
<dbReference type="PANTHER" id="PTHR12064">
    <property type="entry name" value="METAL TRANSPORTER CNNM"/>
    <property type="match status" value="1"/>
</dbReference>
<dbReference type="PROSITE" id="PS51371">
    <property type="entry name" value="CBS"/>
    <property type="match status" value="1"/>
</dbReference>
<dbReference type="EMBL" id="HBIB01005094">
    <property type="protein sequence ID" value="CAE0240879.1"/>
    <property type="molecule type" value="Transcribed_RNA"/>
</dbReference>
<evidence type="ECO:0000259" key="9">
    <source>
        <dbReference type="PROSITE" id="PS51371"/>
    </source>
</evidence>
<dbReference type="CDD" id="cd04590">
    <property type="entry name" value="CBS_pair_CorC_HlyC_assoc"/>
    <property type="match status" value="1"/>
</dbReference>
<feature type="transmembrane region" description="Helical" evidence="8">
    <location>
        <begin position="115"/>
        <end position="137"/>
    </location>
</feature>
<dbReference type="Pfam" id="PF25562">
    <property type="entry name" value="CNBH_CNNM2_C"/>
    <property type="match status" value="1"/>
</dbReference>
<keyword evidence="5 7" id="KW-0472">Membrane</keyword>